<gene>
    <name evidence="1" type="ORF">A2785_03065</name>
</gene>
<organism evidence="1 2">
    <name type="scientific">Candidatus Chisholmbacteria bacterium RIFCSPHIGHO2_01_FULL_49_18</name>
    <dbReference type="NCBI Taxonomy" id="1797590"/>
    <lineage>
        <taxon>Bacteria</taxon>
        <taxon>Candidatus Chisholmiibacteriota</taxon>
    </lineage>
</organism>
<dbReference type="Proteomes" id="UP000179069">
    <property type="component" value="Unassembled WGS sequence"/>
</dbReference>
<dbReference type="EMBL" id="MHCI01000014">
    <property type="protein sequence ID" value="OGY16546.1"/>
    <property type="molecule type" value="Genomic_DNA"/>
</dbReference>
<dbReference type="AlphaFoldDB" id="A0A1G1VMC6"/>
<evidence type="ECO:0000313" key="2">
    <source>
        <dbReference type="Proteomes" id="UP000179069"/>
    </source>
</evidence>
<proteinExistence type="predicted"/>
<protein>
    <submittedName>
        <fullName evidence="1">Uncharacterized protein</fullName>
    </submittedName>
</protein>
<comment type="caution">
    <text evidence="1">The sequence shown here is derived from an EMBL/GenBank/DDBJ whole genome shotgun (WGS) entry which is preliminary data.</text>
</comment>
<accession>A0A1G1VMC6</accession>
<name>A0A1G1VMC6_9BACT</name>
<sequence>MSYTAEQLQAAHKARDGSLAYQRVLETQSLVQELRLLQAALLQQHPPEEVRGICAIGSLTLLFGSEFVSMTAGEQFRDHEARYKFIFRFIEEHHDQEGWMIKIPSSSSEFIELMDTQAVAALIELQGHEIGIIPTWKSNPQNAKEPLRRYIVLEADLPEVAKQVEEDELASLYADALILEHPDMQDNSLLGKRAVLVFTQEIPAIE</sequence>
<evidence type="ECO:0000313" key="1">
    <source>
        <dbReference type="EMBL" id="OGY16546.1"/>
    </source>
</evidence>
<reference evidence="1 2" key="1">
    <citation type="journal article" date="2016" name="Nat. Commun.">
        <title>Thousands of microbial genomes shed light on interconnected biogeochemical processes in an aquifer system.</title>
        <authorList>
            <person name="Anantharaman K."/>
            <person name="Brown C.T."/>
            <person name="Hug L.A."/>
            <person name="Sharon I."/>
            <person name="Castelle C.J."/>
            <person name="Probst A.J."/>
            <person name="Thomas B.C."/>
            <person name="Singh A."/>
            <person name="Wilkins M.J."/>
            <person name="Karaoz U."/>
            <person name="Brodie E.L."/>
            <person name="Williams K.H."/>
            <person name="Hubbard S.S."/>
            <person name="Banfield J.F."/>
        </authorList>
    </citation>
    <scope>NUCLEOTIDE SEQUENCE [LARGE SCALE GENOMIC DNA]</scope>
</reference>